<gene>
    <name evidence="2" type="ORF">PVP01_0003510</name>
</gene>
<dbReference type="VEuPathDB" id="PlasmoDB:PVPAM_000014800"/>
<reference evidence="2" key="1">
    <citation type="submission" date="2016-07" db="EMBL/GenBank/DDBJ databases">
        <authorList>
            <consortium name="Pathogen Informatics"/>
        </authorList>
    </citation>
    <scope>NUCLEOTIDE SEQUENCE</scope>
</reference>
<dbReference type="OrthoDB" id="389398at2759"/>
<sequence length="289" mass="33781">MTVGDTFTEQLKNIKKYLEKCTANDLKNESKYCGYLNYWINKHVSSTYKDNKDLFFNHFRTFIENFNGTPNSNTCTSKLKLMDNELLKKMNKIYDFYDYYYTNHLLTLNRSHEDSYICKQFEDLVNDYNKYTKEYKENDDNLLNKLKDIICLIKHDDWLSKNYCKSNVLILISPKSESLYDKNTCTTLQNDLVKLKDLIIKEQSTDRQTSTDVDRDSARGKESGRHHMSGENPGSEGAHGLNGGVTPAGTFVNKFFGRNKSAYRNIDNIKNNALTIIMKQRKYILIMEQ</sequence>
<dbReference type="VEuPathDB" id="PlasmoDB:PVW1_000025600"/>
<dbReference type="InterPro" id="IPR008780">
    <property type="entry name" value="Plasmodium_Vir"/>
</dbReference>
<evidence type="ECO:0000256" key="1">
    <source>
        <dbReference type="SAM" id="MobiDB-lite"/>
    </source>
</evidence>
<feature type="region of interest" description="Disordered" evidence="1">
    <location>
        <begin position="206"/>
        <end position="243"/>
    </location>
</feature>
<dbReference type="Pfam" id="PF05795">
    <property type="entry name" value="Plasmodium_Vir"/>
    <property type="match status" value="1"/>
</dbReference>
<evidence type="ECO:0000313" key="2">
    <source>
        <dbReference type="EMBL" id="VUZ99636.1"/>
    </source>
</evidence>
<proteinExistence type="predicted"/>
<accession>A0A565A534</accession>
<dbReference type="AlphaFoldDB" id="A0A565A534"/>
<protein>
    <submittedName>
        <fullName evidence="2">VIR protein</fullName>
    </submittedName>
</protein>
<feature type="compositionally biased region" description="Basic and acidic residues" evidence="1">
    <location>
        <begin position="212"/>
        <end position="229"/>
    </location>
</feature>
<organism evidence="2">
    <name type="scientific">Plasmodium vivax</name>
    <name type="common">malaria parasite P. vivax</name>
    <dbReference type="NCBI Taxonomy" id="5855"/>
    <lineage>
        <taxon>Eukaryota</taxon>
        <taxon>Sar</taxon>
        <taxon>Alveolata</taxon>
        <taxon>Apicomplexa</taxon>
        <taxon>Aconoidasida</taxon>
        <taxon>Haemosporida</taxon>
        <taxon>Plasmodiidae</taxon>
        <taxon>Plasmodium</taxon>
        <taxon>Plasmodium (Plasmodium)</taxon>
    </lineage>
</organism>
<name>A0A565A534_PLAVI</name>
<dbReference type="Proteomes" id="UP000220605">
    <property type="component" value="Unassembled WGS sequence"/>
</dbReference>
<dbReference type="VEuPathDB" id="PlasmoDB:PVP01_0003510"/>
<dbReference type="EMBL" id="FLZR02000008">
    <property type="protein sequence ID" value="VUZ99636.1"/>
    <property type="molecule type" value="Genomic_DNA"/>
</dbReference>